<dbReference type="InterPro" id="IPR001509">
    <property type="entry name" value="Epimerase_deHydtase"/>
</dbReference>
<evidence type="ECO:0000259" key="3">
    <source>
        <dbReference type="Pfam" id="PF01370"/>
    </source>
</evidence>
<dbReference type="EMBL" id="FUYS01000014">
    <property type="protein sequence ID" value="SKB92971.1"/>
    <property type="molecule type" value="Genomic_DNA"/>
</dbReference>
<comment type="similarity">
    <text evidence="2">Belongs to the NAD(P)-dependent epimerase/dehydratase family. Dihydroflavonol-4-reductase subfamily.</text>
</comment>
<keyword evidence="5" id="KW-1185">Reference proteome</keyword>
<dbReference type="PANTHER" id="PTHR10366">
    <property type="entry name" value="NAD DEPENDENT EPIMERASE/DEHYDRATASE"/>
    <property type="match status" value="1"/>
</dbReference>
<evidence type="ECO:0000256" key="2">
    <source>
        <dbReference type="ARBA" id="ARBA00023445"/>
    </source>
</evidence>
<evidence type="ECO:0000313" key="5">
    <source>
        <dbReference type="Proteomes" id="UP000190541"/>
    </source>
</evidence>
<dbReference type="InterPro" id="IPR036291">
    <property type="entry name" value="NAD(P)-bd_dom_sf"/>
</dbReference>
<dbReference type="InterPro" id="IPR050425">
    <property type="entry name" value="NAD(P)_dehydrat-like"/>
</dbReference>
<dbReference type="GO" id="GO:0016616">
    <property type="term" value="F:oxidoreductase activity, acting on the CH-OH group of donors, NAD or NADP as acceptor"/>
    <property type="evidence" value="ECO:0007669"/>
    <property type="project" value="TreeGrafter"/>
</dbReference>
<proteinExistence type="inferred from homology"/>
<keyword evidence="1" id="KW-0560">Oxidoreductase</keyword>
<evidence type="ECO:0000313" key="4">
    <source>
        <dbReference type="EMBL" id="SKB92971.1"/>
    </source>
</evidence>
<name>A0A1T5F9Z3_9SPHI</name>
<accession>A0A1T5F9Z3</accession>
<sequence length="349" mass="37888">MKIPFIPLLLGTSSTISNTAVVLVTGGTGFLGSTLIKQLLADGEHIRATKRKTSIIPPELGGLPGLQWVDADINDFFALQDAFGGVTQVYHCAGLISYHADDRKQLTAVNVGGTANVVTLALEQRVRLLHVSSIAAVGRAKTNREITESDLWEYDSSQSGYAIAKYEAEMEVWRGIAEGLDAVIVNPALIIGPTARTTDNGASGTIFAMLRDGLQFYTDGSVGLIDVEDVAKAMILLMKNPAITAERFLLSNVNMTHKELLTKCSVYFNRPAPKFRATPWMLGVAWRAAGVLALLTGKRPLLTQDTAKSSVQKMQFSNKKIVETTGITFKPIDNSLREICIELLKATRH</sequence>
<dbReference type="SUPFAM" id="SSF51735">
    <property type="entry name" value="NAD(P)-binding Rossmann-fold domains"/>
    <property type="match status" value="1"/>
</dbReference>
<dbReference type="STRING" id="623280.SAMN05660226_03870"/>
<feature type="domain" description="NAD-dependent epimerase/dehydratase" evidence="3">
    <location>
        <begin position="22"/>
        <end position="242"/>
    </location>
</feature>
<dbReference type="RefSeq" id="WP_245827024.1">
    <property type="nucleotide sequence ID" value="NZ_FUYS01000014.1"/>
</dbReference>
<dbReference type="Gene3D" id="3.40.50.720">
    <property type="entry name" value="NAD(P)-binding Rossmann-like Domain"/>
    <property type="match status" value="1"/>
</dbReference>
<organism evidence="4 5">
    <name type="scientific">Parapedobacter luteus</name>
    <dbReference type="NCBI Taxonomy" id="623280"/>
    <lineage>
        <taxon>Bacteria</taxon>
        <taxon>Pseudomonadati</taxon>
        <taxon>Bacteroidota</taxon>
        <taxon>Sphingobacteriia</taxon>
        <taxon>Sphingobacteriales</taxon>
        <taxon>Sphingobacteriaceae</taxon>
        <taxon>Parapedobacter</taxon>
    </lineage>
</organism>
<gene>
    <name evidence="4" type="ORF">SAMN05660226_03870</name>
</gene>
<evidence type="ECO:0000256" key="1">
    <source>
        <dbReference type="ARBA" id="ARBA00023002"/>
    </source>
</evidence>
<dbReference type="Pfam" id="PF01370">
    <property type="entry name" value="Epimerase"/>
    <property type="match status" value="1"/>
</dbReference>
<dbReference type="Proteomes" id="UP000190541">
    <property type="component" value="Unassembled WGS sequence"/>
</dbReference>
<reference evidence="4 5" key="1">
    <citation type="submission" date="2017-02" db="EMBL/GenBank/DDBJ databases">
        <authorList>
            <person name="Peterson S.W."/>
        </authorList>
    </citation>
    <scope>NUCLEOTIDE SEQUENCE [LARGE SCALE GENOMIC DNA]</scope>
    <source>
        <strain evidence="4 5">DSM 22899</strain>
    </source>
</reference>
<protein>
    <submittedName>
        <fullName evidence="4">Nucleoside-diphosphate-sugar epimerase</fullName>
    </submittedName>
</protein>
<dbReference type="AlphaFoldDB" id="A0A1T5F9Z3"/>
<dbReference type="PANTHER" id="PTHR10366:SF564">
    <property type="entry name" value="STEROL-4-ALPHA-CARBOXYLATE 3-DEHYDROGENASE, DECARBOXYLATING"/>
    <property type="match status" value="1"/>
</dbReference>